<organism evidence="1">
    <name type="scientific">mine drainage metagenome</name>
    <dbReference type="NCBI Taxonomy" id="410659"/>
    <lineage>
        <taxon>unclassified sequences</taxon>
        <taxon>metagenomes</taxon>
        <taxon>ecological metagenomes</taxon>
    </lineage>
</organism>
<protein>
    <submittedName>
        <fullName evidence="1">Uncharacterized protein</fullName>
    </submittedName>
</protein>
<name>A0A1J5TFD0_9ZZZZ</name>
<dbReference type="AlphaFoldDB" id="A0A1J5TFD0"/>
<sequence length="188" mass="21271">MSAVDLRFILDAQTRIVRPESPNGSCDCAWAEGLSFYAILSDASLRELFHMLIEKVRRERAPLRLALRCDKPDLRREAYVILSPAGPEGTPELEVENGTLSATPREPVLLLDPAIPRDRDFITICSWCKRVKVGDDEWVEVEEAIARLGLFDRIRLPRLTHGMCPDCSRELRAAIAIRKAAHNPKNRN</sequence>
<gene>
    <name evidence="1" type="ORF">GALL_41720</name>
</gene>
<accession>A0A1J5TFD0</accession>
<proteinExistence type="predicted"/>
<comment type="caution">
    <text evidence="1">The sequence shown here is derived from an EMBL/GenBank/DDBJ whole genome shotgun (WGS) entry which is preliminary data.</text>
</comment>
<evidence type="ECO:0000313" key="1">
    <source>
        <dbReference type="EMBL" id="OIR15053.1"/>
    </source>
</evidence>
<dbReference type="EMBL" id="MLJW01000010">
    <property type="protein sequence ID" value="OIR15053.1"/>
    <property type="molecule type" value="Genomic_DNA"/>
</dbReference>
<reference evidence="1" key="1">
    <citation type="submission" date="2016-10" db="EMBL/GenBank/DDBJ databases">
        <title>Sequence of Gallionella enrichment culture.</title>
        <authorList>
            <person name="Poehlein A."/>
            <person name="Muehling M."/>
            <person name="Daniel R."/>
        </authorList>
    </citation>
    <scope>NUCLEOTIDE SEQUENCE</scope>
</reference>